<dbReference type="OrthoDB" id="2682806at2759"/>
<reference evidence="3 4" key="1">
    <citation type="journal article" date="2018" name="Evol. Lett.">
        <title>Horizontal gene cluster transfer increased hallucinogenic mushroom diversity.</title>
        <authorList>
            <person name="Reynolds H.T."/>
            <person name="Vijayakumar V."/>
            <person name="Gluck-Thaler E."/>
            <person name="Korotkin H.B."/>
            <person name="Matheny P.B."/>
            <person name="Slot J.C."/>
        </authorList>
    </citation>
    <scope>NUCLEOTIDE SEQUENCE [LARGE SCALE GENOMIC DNA]</scope>
    <source>
        <strain evidence="3 4">SRW20</strain>
    </source>
</reference>
<evidence type="ECO:0000313" key="3">
    <source>
        <dbReference type="EMBL" id="PPQ76822.1"/>
    </source>
</evidence>
<dbReference type="InParanoid" id="A0A409WE77"/>
<gene>
    <name evidence="3" type="ORF">CVT26_002421</name>
</gene>
<keyword evidence="4" id="KW-1185">Reference proteome</keyword>
<feature type="non-terminal residue" evidence="3">
    <location>
        <position position="1087"/>
    </location>
</feature>
<evidence type="ECO:0000313" key="4">
    <source>
        <dbReference type="Proteomes" id="UP000284706"/>
    </source>
</evidence>
<dbReference type="Proteomes" id="UP000284706">
    <property type="component" value="Unassembled WGS sequence"/>
</dbReference>
<feature type="region of interest" description="Disordered" evidence="1">
    <location>
        <begin position="935"/>
        <end position="986"/>
    </location>
</feature>
<feature type="compositionally biased region" description="Basic and acidic residues" evidence="1">
    <location>
        <begin position="935"/>
        <end position="945"/>
    </location>
</feature>
<feature type="region of interest" description="Disordered" evidence="1">
    <location>
        <begin position="26"/>
        <end position="56"/>
    </location>
</feature>
<sequence>MSTRQTVRSNKVARNSVFRYTVSFDPPSSSTSAFRHERPAVMAREESHRTSRGRTLRSERSVVPENLWLPPDDLEIGLDSDATQCEKELDADYVDLTQEQEKKLAESKRKKAKKKKSLASVRLSPWFFHELSLTHLFVTIPKSRPMLLWKQSFRDIYLEELLRSEGRGDAWNSGDTKCTDCRARKVEQPNAGVFRCRECFVPHLICKACCVRRHRMLPLHVIEQWTGSSFVKSSLKELGLRIQLNHIGMACSKPEPCHSSFVVLHTNGIHQVNVDYCGCRPVSKIRQLLRRGLYPSSQDNPRTCATFSLLDHMQMLSLTSKCSTYDYYKALEKLTNNTGINLPQSKYRPLLRMLLQWRHLQMLKRAGRGHDITGVAGTKDGELAILCPSCPHPGINLPDKWQETSLTERFLYSAILCMDANFRLKNQLVSNYSVDPGLGRGWSYTVSREPFEEYVKSRVSDVDMDEDERKGCGLQAVEQANTKYSKGLRYTGVTAVSCGRSEMVMPCSVGNLHKGEKFANMDFAFASTLRFFVSLLLIVVSYDAACQWFVKYAKRVRDFWPKELKPPASQSFLAVIPKMHEEGHKKTKNHEQFSFNLSPGVGHTDGECAERIWSAHNALGNATKTMGPGSRHDVLDDHFAFWNHEKYVSMGKALMKRYKKAVPERNKQSNAHDGFTASLNPTDVAKWESMCETWEADIFPKSVENPYHVATANLTQTQVLRELEAEEKSRSRSEGGALHEVGPSAFLSTGIALEDTQRRIAWAAKYEKKDTAALSEQRAVLRKEIENWRKLQAIYMPGLLQYLHDEERLKPGSTLDADHAEGIRLWFPSSLSKDARKFVCARGLAEAEERLRVAQCHDSLDGICDTLRLKSRMVLFKNKNVRGQREGTRSRTIINRVHDRARKFASQYRAARAAKLSLSGPGAWENTLQVLQDSDVRSYQDPEHVKSRKRRRGTWEDSEVQPTANEADEDDGEGINLLPENRTKRDGTGRTRMTLSWIWTVRVYDGDTSKKVDDILRAEWCRSRARVERSVEEVKLLREEMRRVLAFLDWKASWWLSRDHAHPAQDAVLEEGRRAYSSSQASFQQAL</sequence>
<evidence type="ECO:0000259" key="2">
    <source>
        <dbReference type="Pfam" id="PF18803"/>
    </source>
</evidence>
<dbReference type="PANTHER" id="PTHR33104:SF2">
    <property type="entry name" value="CXC3 LIKE CYSTEINE CLUSTER DOMAIN-CONTAINING PROTEIN"/>
    <property type="match status" value="1"/>
</dbReference>
<dbReference type="PANTHER" id="PTHR33104">
    <property type="entry name" value="SI:DKEY-29D5.2"/>
    <property type="match status" value="1"/>
</dbReference>
<dbReference type="InterPro" id="IPR041457">
    <property type="entry name" value="CxC2_KDZ-assoc"/>
</dbReference>
<dbReference type="AlphaFoldDB" id="A0A409WE77"/>
<organism evidence="3 4">
    <name type="scientific">Gymnopilus dilepis</name>
    <dbReference type="NCBI Taxonomy" id="231916"/>
    <lineage>
        <taxon>Eukaryota</taxon>
        <taxon>Fungi</taxon>
        <taxon>Dikarya</taxon>
        <taxon>Basidiomycota</taxon>
        <taxon>Agaricomycotina</taxon>
        <taxon>Agaricomycetes</taxon>
        <taxon>Agaricomycetidae</taxon>
        <taxon>Agaricales</taxon>
        <taxon>Agaricineae</taxon>
        <taxon>Hymenogastraceae</taxon>
        <taxon>Gymnopilus</taxon>
    </lineage>
</organism>
<dbReference type="EMBL" id="NHYE01005116">
    <property type="protein sequence ID" value="PPQ76822.1"/>
    <property type="molecule type" value="Genomic_DNA"/>
</dbReference>
<dbReference type="STRING" id="231916.A0A409WE77"/>
<dbReference type="Pfam" id="PF18758">
    <property type="entry name" value="KDZ"/>
    <property type="match status" value="1"/>
</dbReference>
<accession>A0A409WE77</accession>
<feature type="compositionally biased region" description="Basic and acidic residues" evidence="1">
    <location>
        <begin position="34"/>
        <end position="49"/>
    </location>
</feature>
<dbReference type="InterPro" id="IPR040521">
    <property type="entry name" value="KDZ"/>
</dbReference>
<comment type="caution">
    <text evidence="3">The sequence shown here is derived from an EMBL/GenBank/DDBJ whole genome shotgun (WGS) entry which is preliminary data.</text>
</comment>
<protein>
    <recommendedName>
        <fullName evidence="2">CxC2-like cysteine cluster KDZ transposase-associated domain-containing protein</fullName>
    </recommendedName>
</protein>
<feature type="domain" description="CxC2-like cysteine cluster KDZ transposase-associated" evidence="2">
    <location>
        <begin position="235"/>
        <end position="339"/>
    </location>
</feature>
<dbReference type="Pfam" id="PF18803">
    <property type="entry name" value="CxC2"/>
    <property type="match status" value="1"/>
</dbReference>
<evidence type="ECO:0000256" key="1">
    <source>
        <dbReference type="SAM" id="MobiDB-lite"/>
    </source>
</evidence>
<name>A0A409WE77_9AGAR</name>
<proteinExistence type="predicted"/>